<keyword evidence="2" id="KW-1185">Reference proteome</keyword>
<dbReference type="AlphaFoldDB" id="A0A4V2V2T8"/>
<evidence type="ECO:0000313" key="2">
    <source>
        <dbReference type="Proteomes" id="UP000294650"/>
    </source>
</evidence>
<comment type="caution">
    <text evidence="1">The sequence shown here is derived from an EMBL/GenBank/DDBJ whole genome shotgun (WGS) entry which is preliminary data.</text>
</comment>
<gene>
    <name evidence="1" type="ORF">EDD68_10277</name>
</gene>
<dbReference type="EMBL" id="SMAN01000002">
    <property type="protein sequence ID" value="TCT26376.1"/>
    <property type="molecule type" value="Genomic_DNA"/>
</dbReference>
<organism evidence="1 2">
    <name type="scientific">Melghiribacillus thermohalophilus</name>
    <dbReference type="NCBI Taxonomy" id="1324956"/>
    <lineage>
        <taxon>Bacteria</taxon>
        <taxon>Bacillati</taxon>
        <taxon>Bacillota</taxon>
        <taxon>Bacilli</taxon>
        <taxon>Bacillales</taxon>
        <taxon>Bacillaceae</taxon>
        <taxon>Melghiribacillus</taxon>
    </lineage>
</organism>
<proteinExistence type="predicted"/>
<name>A0A4V2V2T8_9BACI</name>
<dbReference type="Proteomes" id="UP000294650">
    <property type="component" value="Unassembled WGS sequence"/>
</dbReference>
<evidence type="ECO:0000313" key="1">
    <source>
        <dbReference type="EMBL" id="TCT26376.1"/>
    </source>
</evidence>
<protein>
    <submittedName>
        <fullName evidence="1">Uncharacterized protein</fullName>
    </submittedName>
</protein>
<reference evidence="1 2" key="1">
    <citation type="submission" date="2019-03" db="EMBL/GenBank/DDBJ databases">
        <title>Genomic Encyclopedia of Type Strains, Phase IV (KMG-IV): sequencing the most valuable type-strain genomes for metagenomic binning, comparative biology and taxonomic classification.</title>
        <authorList>
            <person name="Goeker M."/>
        </authorList>
    </citation>
    <scope>NUCLEOTIDE SEQUENCE [LARGE SCALE GENOMIC DNA]</scope>
    <source>
        <strain evidence="1 2">DSM 25894</strain>
    </source>
</reference>
<accession>A0A4V2V2T8</accession>
<sequence>MGKHILLNYLKQGDILKMIQKGKQMEHLKKKSKMI</sequence>